<dbReference type="PRINTS" id="PR00370">
    <property type="entry name" value="FMOXYGENASE"/>
</dbReference>
<evidence type="ECO:0000256" key="27">
    <source>
        <dbReference type="ARBA" id="ARBA00048088"/>
    </source>
</evidence>
<evidence type="ECO:0000313" key="36">
    <source>
        <dbReference type="EMBL" id="CEK78296.1"/>
    </source>
</evidence>
<comment type="catalytic activity">
    <reaction evidence="25">
        <text>hexan-3-one + NADPH + O2 + H(+) = ethyl butanoate + NADP(+) + H2O</text>
        <dbReference type="Rhea" id="RHEA:54844"/>
        <dbReference type="ChEBI" id="CHEBI:15377"/>
        <dbReference type="ChEBI" id="CHEBI:15378"/>
        <dbReference type="ChEBI" id="CHEBI:15379"/>
        <dbReference type="ChEBI" id="CHEBI:57783"/>
        <dbReference type="ChEBI" id="CHEBI:58349"/>
        <dbReference type="ChEBI" id="CHEBI:88764"/>
        <dbReference type="ChEBI" id="CHEBI:89891"/>
    </reaction>
    <physiologicalReaction direction="left-to-right" evidence="25">
        <dbReference type="Rhea" id="RHEA:54845"/>
    </physiologicalReaction>
</comment>
<evidence type="ECO:0000256" key="30">
    <source>
        <dbReference type="ARBA" id="ARBA00048990"/>
    </source>
</evidence>
<evidence type="ECO:0000256" key="11">
    <source>
        <dbReference type="ARBA" id="ARBA00022848"/>
    </source>
</evidence>
<comment type="catalytic activity">
    <reaction evidence="32">
        <text>octan-3-one + NADPH + O2 + H(+) = pentyl propanoate + NADP(+) + H2O</text>
        <dbReference type="Rhea" id="RHEA:54840"/>
        <dbReference type="ChEBI" id="CHEBI:15377"/>
        <dbReference type="ChEBI" id="CHEBI:15378"/>
        <dbReference type="ChEBI" id="CHEBI:15379"/>
        <dbReference type="ChEBI" id="CHEBI:57783"/>
        <dbReference type="ChEBI" id="CHEBI:58349"/>
        <dbReference type="ChEBI" id="CHEBI:80946"/>
        <dbReference type="ChEBI" id="CHEBI:87373"/>
    </reaction>
    <physiologicalReaction direction="left-to-right" evidence="32">
        <dbReference type="Rhea" id="RHEA:54841"/>
    </physiologicalReaction>
</comment>
<evidence type="ECO:0000256" key="19">
    <source>
        <dbReference type="ARBA" id="ARBA00045957"/>
    </source>
</evidence>
<feature type="transmembrane region" description="Helical" evidence="35">
    <location>
        <begin position="515"/>
        <end position="533"/>
    </location>
</feature>
<comment type="similarity">
    <text evidence="4 33 34">Belongs to the FMO family.</text>
</comment>
<dbReference type="PIRSF" id="PIRSF000332">
    <property type="entry name" value="FMO"/>
    <property type="match status" value="1"/>
</dbReference>
<evidence type="ECO:0000256" key="28">
    <source>
        <dbReference type="ARBA" id="ARBA00048459"/>
    </source>
</evidence>
<evidence type="ECO:0000256" key="26">
    <source>
        <dbReference type="ARBA" id="ARBA00048041"/>
    </source>
</evidence>
<evidence type="ECO:0000256" key="2">
    <source>
        <dbReference type="ARBA" id="ARBA00004389"/>
    </source>
</evidence>
<evidence type="ECO:0000256" key="23">
    <source>
        <dbReference type="ARBA" id="ARBA00047855"/>
    </source>
</evidence>
<keyword evidence="9 33" id="KW-0256">Endoplasmic reticulum</keyword>
<comment type="catalytic activity">
    <reaction evidence="29">
        <text>(2E)-geranial + NADPH + O2 + H(+) = (1E)-2,6-dimethylhepta-1,5-dien-1-yl formate + NADP(+) + H2O</text>
        <dbReference type="Rhea" id="RHEA:54860"/>
        <dbReference type="ChEBI" id="CHEBI:15377"/>
        <dbReference type="ChEBI" id="CHEBI:15378"/>
        <dbReference type="ChEBI" id="CHEBI:15379"/>
        <dbReference type="ChEBI" id="CHEBI:16980"/>
        <dbReference type="ChEBI" id="CHEBI:57783"/>
        <dbReference type="ChEBI" id="CHEBI:58349"/>
        <dbReference type="ChEBI" id="CHEBI:138375"/>
    </reaction>
    <physiologicalReaction direction="left-to-right" evidence="29">
        <dbReference type="Rhea" id="RHEA:54861"/>
    </physiologicalReaction>
</comment>
<comment type="catalytic activity">
    <reaction evidence="26">
        <text>hypotaurine + NADPH + O2 + H(+) = taurine + NADP(+) + H2O</text>
        <dbReference type="Rhea" id="RHEA:69819"/>
        <dbReference type="ChEBI" id="CHEBI:15377"/>
        <dbReference type="ChEBI" id="CHEBI:15378"/>
        <dbReference type="ChEBI" id="CHEBI:15379"/>
        <dbReference type="ChEBI" id="CHEBI:57783"/>
        <dbReference type="ChEBI" id="CHEBI:57853"/>
        <dbReference type="ChEBI" id="CHEBI:58349"/>
        <dbReference type="ChEBI" id="CHEBI:507393"/>
        <dbReference type="EC" id="1.14.13.8"/>
    </reaction>
    <physiologicalReaction direction="left-to-right" evidence="26">
        <dbReference type="Rhea" id="RHEA:69820"/>
    </physiologicalReaction>
</comment>
<evidence type="ECO:0000256" key="5">
    <source>
        <dbReference type="ARBA" id="ARBA00022481"/>
    </source>
</evidence>
<proteinExistence type="inferred from homology"/>
<dbReference type="Gene3D" id="3.50.50.60">
    <property type="entry name" value="FAD/NAD(P)-binding domain"/>
    <property type="match status" value="1"/>
</dbReference>
<dbReference type="GO" id="GO:0016174">
    <property type="term" value="F:NAD(P)H oxidase H2O2-forming activity"/>
    <property type="evidence" value="ECO:0007669"/>
    <property type="project" value="UniProtKB-EC"/>
</dbReference>
<evidence type="ECO:0000256" key="18">
    <source>
        <dbReference type="ARBA" id="ARBA00045722"/>
    </source>
</evidence>
<evidence type="ECO:0000256" key="25">
    <source>
        <dbReference type="ARBA" id="ARBA00047977"/>
    </source>
</evidence>
<dbReference type="GO" id="GO:0050660">
    <property type="term" value="F:flavin adenine dinucleotide binding"/>
    <property type="evidence" value="ECO:0007669"/>
    <property type="project" value="InterPro"/>
</dbReference>
<evidence type="ECO:0000256" key="35">
    <source>
        <dbReference type="SAM" id="Phobius"/>
    </source>
</evidence>
<protein>
    <recommendedName>
        <fullName evidence="34">Flavin-containing monooxygenase</fullName>
        <ecNumber evidence="34">1.-.-.-</ecNumber>
    </recommendedName>
</protein>
<dbReference type="PRINTS" id="PR01125">
    <property type="entry name" value="FMOXYGENASE5"/>
</dbReference>
<evidence type="ECO:0000256" key="9">
    <source>
        <dbReference type="ARBA" id="ARBA00022824"/>
    </source>
</evidence>
<keyword evidence="5" id="KW-0488">Methylation</keyword>
<dbReference type="GO" id="GO:0034899">
    <property type="term" value="F:trimethylamine monooxygenase activity"/>
    <property type="evidence" value="ECO:0007669"/>
    <property type="project" value="UniProtKB-EC"/>
</dbReference>
<dbReference type="EMBL" id="HACG01031431">
    <property type="protein sequence ID" value="CEK78296.1"/>
    <property type="molecule type" value="Transcribed_RNA"/>
</dbReference>
<evidence type="ECO:0000256" key="24">
    <source>
        <dbReference type="ARBA" id="ARBA00047864"/>
    </source>
</evidence>
<dbReference type="InterPro" id="IPR020946">
    <property type="entry name" value="Flavin_mOase-like"/>
</dbReference>
<comment type="cofactor">
    <cofactor evidence="1 33 34">
        <name>FAD</name>
        <dbReference type="ChEBI" id="CHEBI:57692"/>
    </cofactor>
</comment>
<comment type="catalytic activity">
    <reaction evidence="24">
        <text>NADPH + O2 + H(+) = H2O2 + NADP(+)</text>
        <dbReference type="Rhea" id="RHEA:11260"/>
        <dbReference type="ChEBI" id="CHEBI:15378"/>
        <dbReference type="ChEBI" id="CHEBI:15379"/>
        <dbReference type="ChEBI" id="CHEBI:16240"/>
        <dbReference type="ChEBI" id="CHEBI:57783"/>
        <dbReference type="ChEBI" id="CHEBI:58349"/>
        <dbReference type="EC" id="1.6.3.1"/>
    </reaction>
    <physiologicalReaction direction="left-to-right" evidence="24">
        <dbReference type="Rhea" id="RHEA:11261"/>
    </physiologicalReaction>
</comment>
<keyword evidence="11" id="KW-0492">Microsome</keyword>
<dbReference type="InterPro" id="IPR036188">
    <property type="entry name" value="FAD/NAD-bd_sf"/>
</dbReference>
<keyword evidence="16" id="KW-0443">Lipid metabolism</keyword>
<evidence type="ECO:0000256" key="32">
    <source>
        <dbReference type="ARBA" id="ARBA00049475"/>
    </source>
</evidence>
<keyword evidence="6" id="KW-0597">Phosphoprotein</keyword>
<comment type="catalytic activity">
    <reaction evidence="21">
        <text>hexan-3-one + NADPH + O2 + H(+) = propyl propanoate + NADP(+) + H2O</text>
        <dbReference type="Rhea" id="RHEA:54848"/>
        <dbReference type="ChEBI" id="CHEBI:15377"/>
        <dbReference type="ChEBI" id="CHEBI:15378"/>
        <dbReference type="ChEBI" id="CHEBI:15379"/>
        <dbReference type="ChEBI" id="CHEBI:57783"/>
        <dbReference type="ChEBI" id="CHEBI:58349"/>
        <dbReference type="ChEBI" id="CHEBI:89828"/>
        <dbReference type="ChEBI" id="CHEBI:89891"/>
    </reaction>
    <physiologicalReaction direction="left-to-right" evidence="21">
        <dbReference type="Rhea" id="RHEA:54849"/>
    </physiologicalReaction>
</comment>
<comment type="catalytic activity">
    <reaction evidence="22">
        <text>heptan-2-one + NADPH + O2 + H(+) = pentyl acetate + NADP(+) + H2O</text>
        <dbReference type="Rhea" id="RHEA:54836"/>
        <dbReference type="ChEBI" id="CHEBI:5672"/>
        <dbReference type="ChEBI" id="CHEBI:15377"/>
        <dbReference type="ChEBI" id="CHEBI:15378"/>
        <dbReference type="ChEBI" id="CHEBI:15379"/>
        <dbReference type="ChEBI" id="CHEBI:57783"/>
        <dbReference type="ChEBI" id="CHEBI:58349"/>
        <dbReference type="ChEBI" id="CHEBI:87362"/>
    </reaction>
    <physiologicalReaction direction="left-to-right" evidence="22">
        <dbReference type="Rhea" id="RHEA:54837"/>
    </physiologicalReaction>
</comment>
<evidence type="ECO:0000256" key="14">
    <source>
        <dbReference type="ARBA" id="ARBA00023002"/>
    </source>
</evidence>
<comment type="catalytic activity">
    <reaction evidence="27">
        <text>trimethylamine + NADPH + O2 = trimethylamine N-oxide + NADP(+) + H2O</text>
        <dbReference type="Rhea" id="RHEA:31979"/>
        <dbReference type="ChEBI" id="CHEBI:15377"/>
        <dbReference type="ChEBI" id="CHEBI:15379"/>
        <dbReference type="ChEBI" id="CHEBI:15724"/>
        <dbReference type="ChEBI" id="CHEBI:57783"/>
        <dbReference type="ChEBI" id="CHEBI:58349"/>
        <dbReference type="ChEBI" id="CHEBI:58389"/>
        <dbReference type="EC" id="1.14.13.148"/>
    </reaction>
    <physiologicalReaction direction="left-to-right" evidence="27">
        <dbReference type="Rhea" id="RHEA:31980"/>
    </physiologicalReaction>
</comment>
<evidence type="ECO:0000256" key="13">
    <source>
        <dbReference type="ARBA" id="ARBA00022989"/>
    </source>
</evidence>
<gene>
    <name evidence="36" type="primary">ORF109400</name>
</gene>
<dbReference type="AlphaFoldDB" id="A0A0B7AE17"/>
<sequence>MSPKRVAIIGAGASGLPAIKACLDEGLVPVCFERTDALGGLWRYTDDPIEGQGSVMKSTVINTSKEMMSYSDFPIPQQYPIYMHNTQVYEYFKEYASKFDLVKYIRYHHEVLTVRKTQDFAASGQWDVAHRDINSGEVVRETFDGVLVCTGHHADKHLPTFPGMSDFQGQIVHSHDYRKPDGFEDKRVLVIGIGNSGGDVAVELSRRASQVFLSTRRGTWILNRVSYKGRPSDMQNSSRVTKFIFGRLPFLADAIQKRKMNQRIDHDLYRLRPDYGPFNQHPLVNDDMPNRIICGSIKIKTDVKRFTSTGVEFVDGTFEDNIDVVILATGYSFGFSFLDKQVVDVQDNKVELYKYMYQPELEKKTLAVIGCFQPLGAIMPISEIQCRLATRVIKGDNVLPSKEEMWRDIRLKEDAIAKRYTKSRRHTIQVDYIGFMDEIAELVGCSVDYLDLLKKDPVLAFKIIFGPVTPYTFRLYGPGKWAGAREAVMNQWRRIAAPLQTRPLPPGNFNILENYMVLFAIAFAIYVVFRFLLF</sequence>
<dbReference type="GO" id="GO:0050661">
    <property type="term" value="F:NADP binding"/>
    <property type="evidence" value="ECO:0007669"/>
    <property type="project" value="InterPro"/>
</dbReference>
<evidence type="ECO:0000256" key="4">
    <source>
        <dbReference type="ARBA" id="ARBA00009183"/>
    </source>
</evidence>
<keyword evidence="17 33" id="KW-0472">Membrane</keyword>
<comment type="subcellular location">
    <subcellularLocation>
        <location evidence="2">Endoplasmic reticulum membrane</location>
        <topology evidence="2">Single-pass membrane protein</topology>
    </subcellularLocation>
    <subcellularLocation>
        <location evidence="3">Microsome membrane</location>
    </subcellularLocation>
</comment>
<comment type="catalytic activity">
    <reaction evidence="30">
        <text>heptan-4-one + NADPH + O2 + H(+) = propyl butanoate + NADP(+) + H2O</text>
        <dbReference type="Rhea" id="RHEA:54852"/>
        <dbReference type="ChEBI" id="CHEBI:15377"/>
        <dbReference type="ChEBI" id="CHEBI:15378"/>
        <dbReference type="ChEBI" id="CHEBI:15379"/>
        <dbReference type="ChEBI" id="CHEBI:57783"/>
        <dbReference type="ChEBI" id="CHEBI:58349"/>
        <dbReference type="ChEBI" id="CHEBI:89484"/>
        <dbReference type="ChEBI" id="CHEBI:89719"/>
    </reaction>
    <physiologicalReaction direction="left-to-right" evidence="30">
        <dbReference type="Rhea" id="RHEA:54853"/>
    </physiologicalReaction>
</comment>
<evidence type="ECO:0000256" key="29">
    <source>
        <dbReference type="ARBA" id="ARBA00048989"/>
    </source>
</evidence>
<evidence type="ECO:0000256" key="12">
    <source>
        <dbReference type="ARBA" id="ARBA00022857"/>
    </source>
</evidence>
<dbReference type="InterPro" id="IPR050346">
    <property type="entry name" value="FMO-like"/>
</dbReference>
<dbReference type="FunFam" id="3.50.50.60:FF:000159">
    <property type="entry name" value="Dimethylaniline monooxygenase [N-oxide-forming]"/>
    <property type="match status" value="1"/>
</dbReference>
<evidence type="ECO:0000256" key="20">
    <source>
        <dbReference type="ARBA" id="ARBA00047338"/>
    </source>
</evidence>
<comment type="catalytic activity">
    <reaction evidence="23">
        <text>sulcatone + NADPH + O2 + H(+) = 4-methylpent-3-en-1-yl acetate + NADP(+) + H2O</text>
        <dbReference type="Rhea" id="RHEA:54864"/>
        <dbReference type="ChEBI" id="CHEBI:15377"/>
        <dbReference type="ChEBI" id="CHEBI:15378"/>
        <dbReference type="ChEBI" id="CHEBI:15379"/>
        <dbReference type="ChEBI" id="CHEBI:16310"/>
        <dbReference type="ChEBI" id="CHEBI:57783"/>
        <dbReference type="ChEBI" id="CHEBI:58349"/>
        <dbReference type="ChEBI" id="CHEBI:138373"/>
    </reaction>
    <physiologicalReaction direction="left-to-right" evidence="23">
        <dbReference type="Rhea" id="RHEA:54865"/>
    </physiologicalReaction>
</comment>
<name>A0A0B7AE17_9EUPU</name>
<dbReference type="InterPro" id="IPR002257">
    <property type="entry name" value="Flavin_mOase_5"/>
</dbReference>
<evidence type="ECO:0000256" key="22">
    <source>
        <dbReference type="ARBA" id="ARBA00047574"/>
    </source>
</evidence>
<dbReference type="GO" id="GO:0047822">
    <property type="term" value="F:hypotaurine monooxygenase activity"/>
    <property type="evidence" value="ECO:0007669"/>
    <property type="project" value="RHEA"/>
</dbReference>
<evidence type="ECO:0000256" key="34">
    <source>
        <dbReference type="RuleBase" id="RU361177"/>
    </source>
</evidence>
<dbReference type="EC" id="1.-.-.-" evidence="34"/>
<evidence type="ECO:0000256" key="6">
    <source>
        <dbReference type="ARBA" id="ARBA00022553"/>
    </source>
</evidence>
<reference evidence="36" key="1">
    <citation type="submission" date="2014-12" db="EMBL/GenBank/DDBJ databases">
        <title>Insight into the proteome of Arion vulgaris.</title>
        <authorList>
            <person name="Aradska J."/>
            <person name="Bulat T."/>
            <person name="Smidak R."/>
            <person name="Sarate P."/>
            <person name="Gangsoo J."/>
            <person name="Sialana F."/>
            <person name="Bilban M."/>
            <person name="Lubec G."/>
        </authorList>
    </citation>
    <scope>NUCLEOTIDE SEQUENCE</scope>
    <source>
        <tissue evidence="36">Skin</tissue>
    </source>
</reference>
<comment type="function">
    <text evidence="19">Broad spectrum monooxygenase that catalyzes the oxygenation of a wide variety of nitrogen- and sulfur-containing compounds including xenobiotics. Catalyzes the S-oxygenation of hypotaurine to produce taurine, an organic osmolyte involved in cell volume regulation as well as a variety of cytoprotective and developmental processes. In vitro, catalyzes the N-oxygenation of trimethylamine (TMA) to produce trimethylamine N-oxide (TMAO) and could therefore participate to the detoxification of this compound that is generated by the action of gut microbiota from dietary precursors such as choline, choline containing compounds, betaine or L-carnitine.</text>
</comment>
<evidence type="ECO:0000256" key="16">
    <source>
        <dbReference type="ARBA" id="ARBA00023098"/>
    </source>
</evidence>
<dbReference type="GO" id="GO:0004499">
    <property type="term" value="F:N,N-dimethylaniline monooxygenase activity"/>
    <property type="evidence" value="ECO:0007669"/>
    <property type="project" value="UniProtKB-UniRule"/>
</dbReference>
<keyword evidence="15 33" id="KW-0503">Monooxygenase</keyword>
<dbReference type="GO" id="GO:0005789">
    <property type="term" value="C:endoplasmic reticulum membrane"/>
    <property type="evidence" value="ECO:0007669"/>
    <property type="project" value="UniProtKB-SubCell"/>
</dbReference>
<dbReference type="Pfam" id="PF00743">
    <property type="entry name" value="FMO-like"/>
    <property type="match status" value="1"/>
</dbReference>
<evidence type="ECO:0000256" key="31">
    <source>
        <dbReference type="ARBA" id="ARBA00049443"/>
    </source>
</evidence>
<dbReference type="PANTHER" id="PTHR23023">
    <property type="entry name" value="DIMETHYLANILINE MONOOXYGENASE"/>
    <property type="match status" value="1"/>
</dbReference>
<comment type="function">
    <text evidence="18">Acts as a Baeyer-Villiger monooxygenase on a broad range of substrates. Catalyzes the insertion of an oxygen atom into a carbon-carbon bond adjacent to a carbonyl, which converts ketones to esters. Active on diverse carbonyl compounds, whereas soft nucleophiles are mostly non- or poorly reactive. In contrast with other forms of FMO it is non- or poorly active on 'classical' substrates such as drugs, pesticides, and dietary components containing soft nucleophilic heteroatoms. Able to oxidize drug molecules bearing a carbonyl group on an aliphatic chain, such as nabumetone and pentoxifylline. Also, in the absence of substrates, shows slow but yet significant NADPH oxidase activity. Acts as a positive modulator of cholesterol biosynthesis as well as glucose homeostasis, promoting metabolic aging via pleiotropic effects.</text>
</comment>
<keyword evidence="13 35" id="KW-1133">Transmembrane helix</keyword>
<evidence type="ECO:0000256" key="33">
    <source>
        <dbReference type="PIRNR" id="PIRNR000332"/>
    </source>
</evidence>
<keyword evidence="7 33" id="KW-0285">Flavoprotein</keyword>
<evidence type="ECO:0000256" key="8">
    <source>
        <dbReference type="ARBA" id="ARBA00022692"/>
    </source>
</evidence>
<organism evidence="36">
    <name type="scientific">Arion vulgaris</name>
    <dbReference type="NCBI Taxonomy" id="1028688"/>
    <lineage>
        <taxon>Eukaryota</taxon>
        <taxon>Metazoa</taxon>
        <taxon>Spiralia</taxon>
        <taxon>Lophotrochozoa</taxon>
        <taxon>Mollusca</taxon>
        <taxon>Gastropoda</taxon>
        <taxon>Heterobranchia</taxon>
        <taxon>Euthyneura</taxon>
        <taxon>Panpulmonata</taxon>
        <taxon>Eupulmonata</taxon>
        <taxon>Stylommatophora</taxon>
        <taxon>Helicina</taxon>
        <taxon>Arionoidea</taxon>
        <taxon>Arionidae</taxon>
        <taxon>Arion</taxon>
    </lineage>
</organism>
<keyword evidence="12 33" id="KW-0521">NADP</keyword>
<dbReference type="SUPFAM" id="SSF51905">
    <property type="entry name" value="FAD/NAD(P)-binding domain"/>
    <property type="match status" value="2"/>
</dbReference>
<comment type="catalytic activity">
    <reaction evidence="20">
        <text>hypotaurine + NADH + O2 + H(+) = taurine + NAD(+) + H2O</text>
        <dbReference type="Rhea" id="RHEA:74111"/>
        <dbReference type="ChEBI" id="CHEBI:15377"/>
        <dbReference type="ChEBI" id="CHEBI:15378"/>
        <dbReference type="ChEBI" id="CHEBI:15379"/>
        <dbReference type="ChEBI" id="CHEBI:57540"/>
        <dbReference type="ChEBI" id="CHEBI:57853"/>
        <dbReference type="ChEBI" id="CHEBI:57945"/>
        <dbReference type="ChEBI" id="CHEBI:507393"/>
        <dbReference type="EC" id="1.14.13.8"/>
    </reaction>
    <physiologicalReaction direction="left-to-right" evidence="20">
        <dbReference type="Rhea" id="RHEA:74112"/>
    </physiologicalReaction>
</comment>
<evidence type="ECO:0000256" key="21">
    <source>
        <dbReference type="ARBA" id="ARBA00047426"/>
    </source>
</evidence>
<evidence type="ECO:0000256" key="3">
    <source>
        <dbReference type="ARBA" id="ARBA00004524"/>
    </source>
</evidence>
<accession>A0A0B7AE17</accession>
<dbReference type="GO" id="GO:0006629">
    <property type="term" value="P:lipid metabolic process"/>
    <property type="evidence" value="ECO:0007669"/>
    <property type="project" value="UniProtKB-KW"/>
</dbReference>
<keyword evidence="10 33" id="KW-0274">FAD</keyword>
<comment type="catalytic activity">
    <reaction evidence="31">
        <text>N,N-dimethylaniline + NADPH + O2 + H(+) = N,N-dimethylaniline N-oxide + NADP(+) + H2O</text>
        <dbReference type="Rhea" id="RHEA:24468"/>
        <dbReference type="ChEBI" id="CHEBI:15377"/>
        <dbReference type="ChEBI" id="CHEBI:15378"/>
        <dbReference type="ChEBI" id="CHEBI:15379"/>
        <dbReference type="ChEBI" id="CHEBI:16269"/>
        <dbReference type="ChEBI" id="CHEBI:17735"/>
        <dbReference type="ChEBI" id="CHEBI:57783"/>
        <dbReference type="ChEBI" id="CHEBI:58349"/>
        <dbReference type="EC" id="1.14.13.8"/>
    </reaction>
    <physiologicalReaction direction="left-to-right" evidence="31">
        <dbReference type="Rhea" id="RHEA:24469"/>
    </physiologicalReaction>
</comment>
<evidence type="ECO:0000256" key="7">
    <source>
        <dbReference type="ARBA" id="ARBA00022630"/>
    </source>
</evidence>
<comment type="catalytic activity">
    <reaction evidence="28">
        <text>octan-3-one + NADPH + O2 + H(+) = ethyl hexanoate + NADP(+) + H2O</text>
        <dbReference type="Rhea" id="RHEA:54856"/>
        <dbReference type="ChEBI" id="CHEBI:15377"/>
        <dbReference type="ChEBI" id="CHEBI:15378"/>
        <dbReference type="ChEBI" id="CHEBI:15379"/>
        <dbReference type="ChEBI" id="CHEBI:57783"/>
        <dbReference type="ChEBI" id="CHEBI:58349"/>
        <dbReference type="ChEBI" id="CHEBI:80946"/>
        <dbReference type="ChEBI" id="CHEBI:86055"/>
    </reaction>
    <physiologicalReaction direction="left-to-right" evidence="28">
        <dbReference type="Rhea" id="RHEA:54857"/>
    </physiologicalReaction>
</comment>
<dbReference type="InterPro" id="IPR000960">
    <property type="entry name" value="Flavin_mOase"/>
</dbReference>
<evidence type="ECO:0000256" key="15">
    <source>
        <dbReference type="ARBA" id="ARBA00023033"/>
    </source>
</evidence>
<keyword evidence="8 35" id="KW-0812">Transmembrane</keyword>
<keyword evidence="14 33" id="KW-0560">Oxidoreductase</keyword>
<evidence type="ECO:0000256" key="10">
    <source>
        <dbReference type="ARBA" id="ARBA00022827"/>
    </source>
</evidence>
<evidence type="ECO:0000256" key="1">
    <source>
        <dbReference type="ARBA" id="ARBA00001974"/>
    </source>
</evidence>
<evidence type="ECO:0000256" key="17">
    <source>
        <dbReference type="ARBA" id="ARBA00023136"/>
    </source>
</evidence>